<dbReference type="OrthoDB" id="5177371at2"/>
<keyword evidence="2" id="KW-0560">Oxidoreductase</keyword>
<evidence type="ECO:0000313" key="2">
    <source>
        <dbReference type="EMBL" id="TQM11189.1"/>
    </source>
</evidence>
<keyword evidence="3" id="KW-1185">Reference proteome</keyword>
<protein>
    <submittedName>
        <fullName evidence="2">Glyoxalase/bleomycin resistance protein/dioxygenase superfamily protein</fullName>
    </submittedName>
</protein>
<dbReference type="AlphaFoldDB" id="A0A543DPF1"/>
<reference evidence="2 3" key="1">
    <citation type="submission" date="2019-06" db="EMBL/GenBank/DDBJ databases">
        <title>Sequencing the genomes of 1000 actinobacteria strains.</title>
        <authorList>
            <person name="Klenk H.-P."/>
        </authorList>
    </citation>
    <scope>NUCLEOTIDE SEQUENCE [LARGE SCALE GENOMIC DNA]</scope>
    <source>
        <strain evidence="2 3">DSM 45301</strain>
    </source>
</reference>
<sequence length="323" mass="34883">MPAPPSQPPALPVRLGDFHRLGLVSDHPGPEVAAWLERVLGARPLAGTAALHDFWHPAPSTDPAGGGTSAESAARSWLWWIAGLPFAVFEATDDTSAVADFLRRYGPGPHSFAWCVNDLWTVEQLLRRADVRITGTDVPGRHFFMHPKDSGGILVEWTDTYLRDDPRDGGTLPAVAAPAVEVTHVAWTTAVVRDAARVAGVLHRLTGAQEIAGNPRADEDIEETVDLLVHDIVLRLIAPRSARSRHAEVLERRGERLYSVCWGVPDLRGAAHAFEDLGIGVVDEAPGRLWSDPATTLGLPFEWTEDSVVAPGAALEGPLPRTP</sequence>
<dbReference type="Gene3D" id="3.10.180.10">
    <property type="entry name" value="2,3-Dihydroxybiphenyl 1,2-Dioxygenase, domain 1"/>
    <property type="match status" value="2"/>
</dbReference>
<dbReference type="PROSITE" id="PS51819">
    <property type="entry name" value="VOC"/>
    <property type="match status" value="1"/>
</dbReference>
<dbReference type="RefSeq" id="WP_142055136.1">
    <property type="nucleotide sequence ID" value="NZ_VFPA01000002.1"/>
</dbReference>
<dbReference type="SUPFAM" id="SSF54593">
    <property type="entry name" value="Glyoxalase/Bleomycin resistance protein/Dihydroxybiphenyl dioxygenase"/>
    <property type="match status" value="2"/>
</dbReference>
<comment type="caution">
    <text evidence="2">The sequence shown here is derived from an EMBL/GenBank/DDBJ whole genome shotgun (WGS) entry which is preliminary data.</text>
</comment>
<dbReference type="InterPro" id="IPR037523">
    <property type="entry name" value="VOC_core"/>
</dbReference>
<proteinExistence type="predicted"/>
<keyword evidence="2" id="KW-0223">Dioxygenase</keyword>
<name>A0A543DPF1_9PSEU</name>
<evidence type="ECO:0000259" key="1">
    <source>
        <dbReference type="PROSITE" id="PS51819"/>
    </source>
</evidence>
<feature type="domain" description="VOC" evidence="1">
    <location>
        <begin position="184"/>
        <end position="311"/>
    </location>
</feature>
<organism evidence="2 3">
    <name type="scientific">Pseudonocardia kunmingensis</name>
    <dbReference type="NCBI Taxonomy" id="630975"/>
    <lineage>
        <taxon>Bacteria</taxon>
        <taxon>Bacillati</taxon>
        <taxon>Actinomycetota</taxon>
        <taxon>Actinomycetes</taxon>
        <taxon>Pseudonocardiales</taxon>
        <taxon>Pseudonocardiaceae</taxon>
        <taxon>Pseudonocardia</taxon>
    </lineage>
</organism>
<dbReference type="GO" id="GO:0051213">
    <property type="term" value="F:dioxygenase activity"/>
    <property type="evidence" value="ECO:0007669"/>
    <property type="project" value="UniProtKB-KW"/>
</dbReference>
<dbReference type="EMBL" id="VFPA01000002">
    <property type="protein sequence ID" value="TQM11189.1"/>
    <property type="molecule type" value="Genomic_DNA"/>
</dbReference>
<dbReference type="InterPro" id="IPR029068">
    <property type="entry name" value="Glyas_Bleomycin-R_OHBP_Dase"/>
</dbReference>
<evidence type="ECO:0000313" key="3">
    <source>
        <dbReference type="Proteomes" id="UP000315677"/>
    </source>
</evidence>
<dbReference type="Proteomes" id="UP000315677">
    <property type="component" value="Unassembled WGS sequence"/>
</dbReference>
<gene>
    <name evidence="2" type="ORF">FB558_3742</name>
</gene>
<accession>A0A543DPF1</accession>